<feature type="compositionally biased region" description="Polar residues" evidence="1">
    <location>
        <begin position="1"/>
        <end position="12"/>
    </location>
</feature>
<accession>A0AAV4R047</accession>
<gene>
    <name evidence="2" type="ORF">CEXT_729621</name>
</gene>
<organism evidence="2 3">
    <name type="scientific">Caerostris extrusa</name>
    <name type="common">Bark spider</name>
    <name type="synonym">Caerostris bankana</name>
    <dbReference type="NCBI Taxonomy" id="172846"/>
    <lineage>
        <taxon>Eukaryota</taxon>
        <taxon>Metazoa</taxon>
        <taxon>Ecdysozoa</taxon>
        <taxon>Arthropoda</taxon>
        <taxon>Chelicerata</taxon>
        <taxon>Arachnida</taxon>
        <taxon>Araneae</taxon>
        <taxon>Araneomorphae</taxon>
        <taxon>Entelegynae</taxon>
        <taxon>Araneoidea</taxon>
        <taxon>Araneidae</taxon>
        <taxon>Caerostris</taxon>
    </lineage>
</organism>
<sequence length="106" mass="11777">MKTEFPQTNPQESARRGVTRKTITKTTEFTETGGRESGYGFLPIDLSCPIVLTQNLKCLEKTITLQCVPVHCGVPGNYLAKKGVFIIQNNSRPLPFCAIKHLVKNL</sequence>
<evidence type="ECO:0000313" key="2">
    <source>
        <dbReference type="EMBL" id="GIY14872.1"/>
    </source>
</evidence>
<keyword evidence="3" id="KW-1185">Reference proteome</keyword>
<dbReference type="Proteomes" id="UP001054945">
    <property type="component" value="Unassembled WGS sequence"/>
</dbReference>
<feature type="region of interest" description="Disordered" evidence="1">
    <location>
        <begin position="1"/>
        <end position="38"/>
    </location>
</feature>
<dbReference type="AlphaFoldDB" id="A0AAV4R047"/>
<evidence type="ECO:0000313" key="3">
    <source>
        <dbReference type="Proteomes" id="UP001054945"/>
    </source>
</evidence>
<comment type="caution">
    <text evidence="2">The sequence shown here is derived from an EMBL/GenBank/DDBJ whole genome shotgun (WGS) entry which is preliminary data.</text>
</comment>
<protein>
    <submittedName>
        <fullName evidence="2">Uncharacterized protein</fullName>
    </submittedName>
</protein>
<evidence type="ECO:0000256" key="1">
    <source>
        <dbReference type="SAM" id="MobiDB-lite"/>
    </source>
</evidence>
<name>A0AAV4R047_CAEEX</name>
<proteinExistence type="predicted"/>
<dbReference type="EMBL" id="BPLR01007157">
    <property type="protein sequence ID" value="GIY14872.1"/>
    <property type="molecule type" value="Genomic_DNA"/>
</dbReference>
<reference evidence="2 3" key="1">
    <citation type="submission" date="2021-06" db="EMBL/GenBank/DDBJ databases">
        <title>Caerostris extrusa draft genome.</title>
        <authorList>
            <person name="Kono N."/>
            <person name="Arakawa K."/>
        </authorList>
    </citation>
    <scope>NUCLEOTIDE SEQUENCE [LARGE SCALE GENOMIC DNA]</scope>
</reference>